<dbReference type="AlphaFoldDB" id="A0A2T2N5B6"/>
<feature type="compositionally biased region" description="Low complexity" evidence="5">
    <location>
        <begin position="993"/>
        <end position="1003"/>
    </location>
</feature>
<feature type="compositionally biased region" description="Low complexity" evidence="5">
    <location>
        <begin position="729"/>
        <end position="745"/>
    </location>
</feature>
<dbReference type="InterPro" id="IPR018957">
    <property type="entry name" value="Znf_C3HC4_RING-type"/>
</dbReference>
<evidence type="ECO:0000256" key="5">
    <source>
        <dbReference type="SAM" id="MobiDB-lite"/>
    </source>
</evidence>
<keyword evidence="1" id="KW-0479">Metal-binding</keyword>
<dbReference type="CDD" id="cd16568">
    <property type="entry name" value="RING-HC_ScPSH1-like"/>
    <property type="match status" value="1"/>
</dbReference>
<dbReference type="SUPFAM" id="SSF57850">
    <property type="entry name" value="RING/U-box"/>
    <property type="match status" value="1"/>
</dbReference>
<dbReference type="SMART" id="SM00184">
    <property type="entry name" value="RING"/>
    <property type="match status" value="1"/>
</dbReference>
<accession>A0A2T2N5B6</accession>
<evidence type="ECO:0000256" key="3">
    <source>
        <dbReference type="ARBA" id="ARBA00022833"/>
    </source>
</evidence>
<dbReference type="Gene3D" id="3.30.40.10">
    <property type="entry name" value="Zinc/RING finger domain, C3HC4 (zinc finger)"/>
    <property type="match status" value="1"/>
</dbReference>
<evidence type="ECO:0000256" key="1">
    <source>
        <dbReference type="ARBA" id="ARBA00022723"/>
    </source>
</evidence>
<name>A0A2T2N5B6_CORCC</name>
<feature type="compositionally biased region" description="Basic and acidic residues" evidence="5">
    <location>
        <begin position="88"/>
        <end position="116"/>
    </location>
</feature>
<feature type="region of interest" description="Disordered" evidence="5">
    <location>
        <begin position="808"/>
        <end position="876"/>
    </location>
</feature>
<keyword evidence="3" id="KW-0862">Zinc</keyword>
<feature type="compositionally biased region" description="Acidic residues" evidence="5">
    <location>
        <begin position="387"/>
        <end position="419"/>
    </location>
</feature>
<dbReference type="GO" id="GO:0005634">
    <property type="term" value="C:nucleus"/>
    <property type="evidence" value="ECO:0007669"/>
    <property type="project" value="TreeGrafter"/>
</dbReference>
<feature type="compositionally biased region" description="Low complexity" evidence="5">
    <location>
        <begin position="71"/>
        <end position="83"/>
    </location>
</feature>
<reference evidence="7 8" key="1">
    <citation type="journal article" date="2018" name="Front. Microbiol.">
        <title>Genome-Wide Analysis of Corynespora cassiicola Leaf Fall Disease Putative Effectors.</title>
        <authorList>
            <person name="Lopez D."/>
            <person name="Ribeiro S."/>
            <person name="Label P."/>
            <person name="Fumanal B."/>
            <person name="Venisse J.S."/>
            <person name="Kohler A."/>
            <person name="de Oliveira R.R."/>
            <person name="Labutti K."/>
            <person name="Lipzen A."/>
            <person name="Lail K."/>
            <person name="Bauer D."/>
            <person name="Ohm R.A."/>
            <person name="Barry K.W."/>
            <person name="Spatafora J."/>
            <person name="Grigoriev I.V."/>
            <person name="Martin F.M."/>
            <person name="Pujade-Renaud V."/>
        </authorList>
    </citation>
    <scope>NUCLEOTIDE SEQUENCE [LARGE SCALE GENOMIC DNA]</scope>
    <source>
        <strain evidence="7 8">Philippines</strain>
    </source>
</reference>
<evidence type="ECO:0000259" key="6">
    <source>
        <dbReference type="PROSITE" id="PS50089"/>
    </source>
</evidence>
<keyword evidence="8" id="KW-1185">Reference proteome</keyword>
<feature type="compositionally biased region" description="Low complexity" evidence="5">
    <location>
        <begin position="856"/>
        <end position="876"/>
    </location>
</feature>
<dbReference type="InterPro" id="IPR017907">
    <property type="entry name" value="Znf_RING_CS"/>
</dbReference>
<evidence type="ECO:0000313" key="7">
    <source>
        <dbReference type="EMBL" id="PSN60604.1"/>
    </source>
</evidence>
<gene>
    <name evidence="7" type="ORF">BS50DRAFT_593698</name>
</gene>
<sequence length="1163" mass="127237">MNTRPSPTPPQAARPKNSSSSISSSHAAASSHQQHQQHQQHQPPAMPSSSKAARGTTPTASRSAVKLVEQDSSARPSSRDSLSQKAMKKPDDAPRPSRSDEVRQPARPPAHSDADTHTAVLTHPQQLKTLRGDFDSLRTHLTCKICDRLLYQPYIISCGHTYCYSCLCTWFVNNKARKTCPDCRTVVTQAPAPAYLIREMTLLFIARSELLPAGETVEQHAKWQKEEADAVQVDKDDKDPRTGGLFKGCFRARPPSLQVVRDEEDGVERCPMCTWELEGGECQRCGLFFDENGDWTWGDSFNGFSEVDDMSERDLSGEDAEMGMEDADYGDYNDEMMDQWENSFMMRRFLQHQQGLSQAHWARHRPMTHSEAGSRRSYPQSIVSEMYTDEMDTVEEEDEDGIDEDSSMNDFIDDGEPENDASTSASSTPGQTPQAVNPSIRRGRARRVVESEASSTISSIVEEEDEEDEGPIRRGQRNPAHVRILNRANGSREPSGPPSSTSTDASENELDEDTQALLRAHGWEMHDDELDDEMGEDEDDSDGGRTTVGWDATAISHDRVRMGGSLTPTADRPRPNAPIRPPSRTGNPRVIDTSRGLRRRSSVLSTSTVTYEDGEADDDDSDPDGDGDVAMAMHSLRSRRSRAQMRNTTVLNNPNPNPTGHFANRGSNQGDAIDLDTDDNSDNSQPGNPRATPRTRRQEYNPRISWMFASHQRALQEFQRETLLDLEPRATTPVTRPRTANRNRPSPGPSFSPFMPPAPSRLRTPLMDNSSNITAAGRGPVSPPSNRRSVLPPALPVMNVAENINRAERPPSVMSAGDSSAILTPGAATPASEQSVNSTSQSQAAAAIDMIDRPPSRVSARPPSASGRRSSAGFSPVYPVFPHGNVGLGMQGRMFPGQPGGNPWGHFLQQQQPRSIRSRNSRPALRDQSSTATLRAVNSRANIRDTANPPQGMRTQSSRIDLRPQPSRRRLNNQASTRTLRASEHGRPPPSPTTNVTNNSPPTARTTRLTPDERDSLARELIETRMRALGQPGTATTRTNPFAPGFRRPSNPADPTAMPAPHHVRSNSNETVHSVGSSNSAQGAPSSPNLSRRRSNRNMTNGASGTLPAAQGAFAAAPNAYSPNNYFRGRQGSLTGATPGQAFESPLNANSRGMSPMVAGTLI</sequence>
<feature type="domain" description="RING-type" evidence="6">
    <location>
        <begin position="143"/>
        <end position="184"/>
    </location>
</feature>
<feature type="region of interest" description="Disordered" evidence="5">
    <location>
        <begin position="894"/>
        <end position="1014"/>
    </location>
</feature>
<dbReference type="GO" id="GO:0008270">
    <property type="term" value="F:zinc ion binding"/>
    <property type="evidence" value="ECO:0007669"/>
    <property type="project" value="UniProtKB-KW"/>
</dbReference>
<feature type="compositionally biased region" description="Polar residues" evidence="5">
    <location>
        <begin position="831"/>
        <end position="844"/>
    </location>
</feature>
<feature type="region of interest" description="Disordered" evidence="5">
    <location>
        <begin position="1026"/>
        <end position="1107"/>
    </location>
</feature>
<feature type="compositionally biased region" description="Polar residues" evidence="5">
    <location>
        <begin position="420"/>
        <end position="437"/>
    </location>
</feature>
<feature type="compositionally biased region" description="Low complexity" evidence="5">
    <location>
        <begin position="18"/>
        <end position="50"/>
    </location>
</feature>
<evidence type="ECO:0000256" key="4">
    <source>
        <dbReference type="PROSITE-ProRule" id="PRU00175"/>
    </source>
</evidence>
<dbReference type="Proteomes" id="UP000240883">
    <property type="component" value="Unassembled WGS sequence"/>
</dbReference>
<feature type="compositionally biased region" description="Pro residues" evidence="5">
    <location>
        <begin position="1"/>
        <end position="12"/>
    </location>
</feature>
<dbReference type="InterPro" id="IPR001841">
    <property type="entry name" value="Znf_RING"/>
</dbReference>
<dbReference type="GO" id="GO:0061630">
    <property type="term" value="F:ubiquitin protein ligase activity"/>
    <property type="evidence" value="ECO:0007669"/>
    <property type="project" value="TreeGrafter"/>
</dbReference>
<feature type="compositionally biased region" description="Low complexity" evidence="5">
    <location>
        <begin position="451"/>
        <end position="460"/>
    </location>
</feature>
<dbReference type="PROSITE" id="PS00518">
    <property type="entry name" value="ZF_RING_1"/>
    <property type="match status" value="1"/>
</dbReference>
<organism evidence="7 8">
    <name type="scientific">Corynespora cassiicola Philippines</name>
    <dbReference type="NCBI Taxonomy" id="1448308"/>
    <lineage>
        <taxon>Eukaryota</taxon>
        <taxon>Fungi</taxon>
        <taxon>Dikarya</taxon>
        <taxon>Ascomycota</taxon>
        <taxon>Pezizomycotina</taxon>
        <taxon>Dothideomycetes</taxon>
        <taxon>Pleosporomycetidae</taxon>
        <taxon>Pleosporales</taxon>
        <taxon>Corynesporascaceae</taxon>
        <taxon>Corynespora</taxon>
    </lineage>
</organism>
<keyword evidence="2 4" id="KW-0863">Zinc-finger</keyword>
<feature type="compositionally biased region" description="Polar residues" evidence="5">
    <location>
        <begin position="1066"/>
        <end position="1085"/>
    </location>
</feature>
<dbReference type="OrthoDB" id="6105938at2759"/>
<proteinExistence type="predicted"/>
<dbReference type="PANTHER" id="PTHR15898">
    <property type="entry name" value="BIFUNCTIONAL APOPTOSIS REGULATOR"/>
    <property type="match status" value="1"/>
</dbReference>
<feature type="region of interest" description="Disordered" evidence="5">
    <location>
        <begin position="721"/>
        <end position="794"/>
    </location>
</feature>
<protein>
    <recommendedName>
        <fullName evidence="6">RING-type domain-containing protein</fullName>
    </recommendedName>
</protein>
<feature type="compositionally biased region" description="Pro residues" evidence="5">
    <location>
        <begin position="746"/>
        <end position="759"/>
    </location>
</feature>
<evidence type="ECO:0000256" key="2">
    <source>
        <dbReference type="ARBA" id="ARBA00022771"/>
    </source>
</evidence>
<feature type="region of interest" description="Disordered" evidence="5">
    <location>
        <begin position="1"/>
        <end position="121"/>
    </location>
</feature>
<dbReference type="GO" id="GO:0043161">
    <property type="term" value="P:proteasome-mediated ubiquitin-dependent protein catabolic process"/>
    <property type="evidence" value="ECO:0007669"/>
    <property type="project" value="TreeGrafter"/>
</dbReference>
<dbReference type="InterPro" id="IPR013083">
    <property type="entry name" value="Znf_RING/FYVE/PHD"/>
</dbReference>
<feature type="region of interest" description="Disordered" evidence="5">
    <location>
        <begin position="1131"/>
        <end position="1163"/>
    </location>
</feature>
<dbReference type="PROSITE" id="PS50089">
    <property type="entry name" value="ZF_RING_2"/>
    <property type="match status" value="1"/>
</dbReference>
<evidence type="ECO:0000313" key="8">
    <source>
        <dbReference type="Proteomes" id="UP000240883"/>
    </source>
</evidence>
<dbReference type="EMBL" id="KZ678148">
    <property type="protein sequence ID" value="PSN60604.1"/>
    <property type="molecule type" value="Genomic_DNA"/>
</dbReference>
<feature type="compositionally biased region" description="Acidic residues" evidence="5">
    <location>
        <begin position="612"/>
        <end position="627"/>
    </location>
</feature>
<dbReference type="PANTHER" id="PTHR15898:SF13">
    <property type="entry name" value="BIFUNCTIONAL APOPTOSIS REGULATOR"/>
    <property type="match status" value="1"/>
</dbReference>
<feature type="compositionally biased region" description="Acidic residues" evidence="5">
    <location>
        <begin position="526"/>
        <end position="541"/>
    </location>
</feature>
<dbReference type="STRING" id="1448308.A0A2T2N5B6"/>
<dbReference type="Pfam" id="PF00097">
    <property type="entry name" value="zf-C3HC4"/>
    <property type="match status" value="1"/>
</dbReference>
<feature type="region of interest" description="Disordered" evidence="5">
    <location>
        <begin position="360"/>
        <end position="699"/>
    </location>
</feature>